<evidence type="ECO:0000313" key="3">
    <source>
        <dbReference type="Proteomes" id="UP001218218"/>
    </source>
</evidence>
<organism evidence="2 3">
    <name type="scientific">Mycena albidolilacea</name>
    <dbReference type="NCBI Taxonomy" id="1033008"/>
    <lineage>
        <taxon>Eukaryota</taxon>
        <taxon>Fungi</taxon>
        <taxon>Dikarya</taxon>
        <taxon>Basidiomycota</taxon>
        <taxon>Agaricomycotina</taxon>
        <taxon>Agaricomycetes</taxon>
        <taxon>Agaricomycetidae</taxon>
        <taxon>Agaricales</taxon>
        <taxon>Marasmiineae</taxon>
        <taxon>Mycenaceae</taxon>
        <taxon>Mycena</taxon>
    </lineage>
</organism>
<name>A0AAD6ZBX6_9AGAR</name>
<accession>A0AAD6ZBX6</accession>
<evidence type="ECO:0000313" key="2">
    <source>
        <dbReference type="EMBL" id="KAJ7315298.1"/>
    </source>
</evidence>
<protein>
    <submittedName>
        <fullName evidence="2">Uncharacterized protein</fullName>
    </submittedName>
</protein>
<dbReference type="EMBL" id="JARIHO010000062">
    <property type="protein sequence ID" value="KAJ7315298.1"/>
    <property type="molecule type" value="Genomic_DNA"/>
</dbReference>
<keyword evidence="3" id="KW-1185">Reference proteome</keyword>
<feature type="region of interest" description="Disordered" evidence="1">
    <location>
        <begin position="133"/>
        <end position="181"/>
    </location>
</feature>
<proteinExistence type="predicted"/>
<reference evidence="2" key="1">
    <citation type="submission" date="2023-03" db="EMBL/GenBank/DDBJ databases">
        <title>Massive genome expansion in bonnet fungi (Mycena s.s.) driven by repeated elements and novel gene families across ecological guilds.</title>
        <authorList>
            <consortium name="Lawrence Berkeley National Laboratory"/>
            <person name="Harder C.B."/>
            <person name="Miyauchi S."/>
            <person name="Viragh M."/>
            <person name="Kuo A."/>
            <person name="Thoen E."/>
            <person name="Andreopoulos B."/>
            <person name="Lu D."/>
            <person name="Skrede I."/>
            <person name="Drula E."/>
            <person name="Henrissat B."/>
            <person name="Morin E."/>
            <person name="Kohler A."/>
            <person name="Barry K."/>
            <person name="LaButti K."/>
            <person name="Morin E."/>
            <person name="Salamov A."/>
            <person name="Lipzen A."/>
            <person name="Mereny Z."/>
            <person name="Hegedus B."/>
            <person name="Baldrian P."/>
            <person name="Stursova M."/>
            <person name="Weitz H."/>
            <person name="Taylor A."/>
            <person name="Grigoriev I.V."/>
            <person name="Nagy L.G."/>
            <person name="Martin F."/>
            <person name="Kauserud H."/>
        </authorList>
    </citation>
    <scope>NUCLEOTIDE SEQUENCE</scope>
    <source>
        <strain evidence="2">CBHHK002</strain>
    </source>
</reference>
<dbReference type="AlphaFoldDB" id="A0AAD6ZBX6"/>
<feature type="compositionally biased region" description="Polar residues" evidence="1">
    <location>
        <begin position="172"/>
        <end position="181"/>
    </location>
</feature>
<evidence type="ECO:0000256" key="1">
    <source>
        <dbReference type="SAM" id="MobiDB-lite"/>
    </source>
</evidence>
<sequence>MELLSASMIVAGLGDLTPMPAIDTHPPTKQTALACCPVPGQPQKFRVFNEGKKRLVSDVRDGGLMSTQLLVQRSPAESLVRSKARTPDACIENIFLGQWVHGSLFAEMPDHETTPFCEHGYLNEGVPCSRIGQVESSTEGGIVKPTPERPSRRSQMSDGARKVRGQEPGDDGSSTTTWSMA</sequence>
<comment type="caution">
    <text evidence="2">The sequence shown here is derived from an EMBL/GenBank/DDBJ whole genome shotgun (WGS) entry which is preliminary data.</text>
</comment>
<gene>
    <name evidence="2" type="ORF">DFH08DRAFT_820564</name>
</gene>
<dbReference type="Proteomes" id="UP001218218">
    <property type="component" value="Unassembled WGS sequence"/>
</dbReference>